<evidence type="ECO:0000313" key="1">
    <source>
        <dbReference type="EMBL" id="RWA09702.1"/>
    </source>
</evidence>
<dbReference type="EMBL" id="RYZI01000143">
    <property type="protein sequence ID" value="RWA09702.1"/>
    <property type="molecule type" value="Genomic_DNA"/>
</dbReference>
<evidence type="ECO:0000313" key="2">
    <source>
        <dbReference type="Proteomes" id="UP000286045"/>
    </source>
</evidence>
<comment type="caution">
    <text evidence="1">The sequence shown here is derived from an EMBL/GenBank/DDBJ whole genome shotgun (WGS) entry which is preliminary data.</text>
</comment>
<dbReference type="AlphaFoldDB" id="A0A439D5M2"/>
<proteinExistence type="predicted"/>
<sequence length="438" mass="49100">MRMPQFEFVNVGRPGEEKKQSSKIRRHVMKDIVVAPGLGSGSQAQHEHDPVPSPLGECKLSEIVFPIEMNEERRDLARYLFAEARSSYMPFRFPWLSIGLSDAAAWYITLANAVLLRNMKPNDAKPEFNTDNEAMKWYTLSLQSVSKRLADPEERKEGLIGAITGFICHDTTTGNFTRQEIHLQGLKRLVDDIGGIDEIINPALRFMISWHDLTGASFRNSHPYFGVPKDSWNKSCPYLGDIHSALKGTAAVASYVNQHCQSFKFWTDDMTAARLLAPALHEVLSLEGRALPSSPSDPSYSGTAAREAFRRSSLIFLASLKAKFGATNVELKRHLNDFRQISQIPHVDWALVPELNLWAHTIAALEEESYQRSWHISAIVSLMKSVDLTSSQQALDVVRGIIWVEALFVDKVETLCREIDSLVSSKTINGASETFINP</sequence>
<dbReference type="Proteomes" id="UP000286045">
    <property type="component" value="Unassembled WGS sequence"/>
</dbReference>
<organism evidence="1 2">
    <name type="scientific">Xylaria grammica</name>
    <dbReference type="NCBI Taxonomy" id="363999"/>
    <lineage>
        <taxon>Eukaryota</taxon>
        <taxon>Fungi</taxon>
        <taxon>Dikarya</taxon>
        <taxon>Ascomycota</taxon>
        <taxon>Pezizomycotina</taxon>
        <taxon>Sordariomycetes</taxon>
        <taxon>Xylariomycetidae</taxon>
        <taxon>Xylariales</taxon>
        <taxon>Xylariaceae</taxon>
        <taxon>Xylaria</taxon>
    </lineage>
</organism>
<gene>
    <name evidence="1" type="ORF">EKO27_g5405</name>
</gene>
<accession>A0A439D5M2</accession>
<protein>
    <submittedName>
        <fullName evidence="1">Uncharacterized protein</fullName>
    </submittedName>
</protein>
<keyword evidence="2" id="KW-1185">Reference proteome</keyword>
<dbReference type="PANTHER" id="PTHR37540:SF5">
    <property type="entry name" value="TRANSCRIPTION FACTOR DOMAIN-CONTAINING PROTEIN"/>
    <property type="match status" value="1"/>
</dbReference>
<dbReference type="STRING" id="363999.A0A439D5M2"/>
<reference evidence="1 2" key="1">
    <citation type="submission" date="2018-12" db="EMBL/GenBank/DDBJ databases">
        <title>Draft genome sequence of Xylaria grammica IHI A82.</title>
        <authorList>
            <person name="Buettner E."/>
            <person name="Kellner H."/>
        </authorList>
    </citation>
    <scope>NUCLEOTIDE SEQUENCE [LARGE SCALE GENOMIC DNA]</scope>
    <source>
        <strain evidence="1 2">IHI A82</strain>
    </source>
</reference>
<dbReference type="PANTHER" id="PTHR37540">
    <property type="entry name" value="TRANSCRIPTION FACTOR (ACR-2), PUTATIVE-RELATED-RELATED"/>
    <property type="match status" value="1"/>
</dbReference>
<name>A0A439D5M2_9PEZI</name>